<feature type="chain" id="PRO_5038899068" evidence="1">
    <location>
        <begin position="20"/>
        <end position="159"/>
    </location>
</feature>
<feature type="signal peptide" evidence="1">
    <location>
        <begin position="1"/>
        <end position="19"/>
    </location>
</feature>
<dbReference type="SUPFAM" id="SSF141562">
    <property type="entry name" value="At5g01610-like"/>
    <property type="match status" value="1"/>
</dbReference>
<comment type="caution">
    <text evidence="2">The sequence shown here is derived from an EMBL/GenBank/DDBJ whole genome shotgun (WGS) entry which is preliminary data.</text>
</comment>
<dbReference type="Gene3D" id="2.30.240.10">
    <property type="entry name" value="At5g01610-like"/>
    <property type="match status" value="1"/>
</dbReference>
<dbReference type="EMBL" id="JAGGNH010000003">
    <property type="protein sequence ID" value="KAJ0977743.1"/>
    <property type="molecule type" value="Genomic_DNA"/>
</dbReference>
<dbReference type="Pfam" id="PF04398">
    <property type="entry name" value="DUF538"/>
    <property type="match status" value="1"/>
</dbReference>
<keyword evidence="3" id="KW-1185">Reference proteome</keyword>
<dbReference type="Proteomes" id="UP001085076">
    <property type="component" value="Miscellaneous, Linkage group lg03"/>
</dbReference>
<keyword evidence="1" id="KW-0732">Signal</keyword>
<dbReference type="PANTHER" id="PTHR31676">
    <property type="entry name" value="T31J12.3 PROTEIN-RELATED"/>
    <property type="match status" value="1"/>
</dbReference>
<evidence type="ECO:0000313" key="3">
    <source>
        <dbReference type="Proteomes" id="UP001085076"/>
    </source>
</evidence>
<evidence type="ECO:0000313" key="2">
    <source>
        <dbReference type="EMBL" id="KAJ0977743.1"/>
    </source>
</evidence>
<reference evidence="2" key="1">
    <citation type="submission" date="2021-03" db="EMBL/GenBank/DDBJ databases">
        <authorList>
            <person name="Li Z."/>
            <person name="Yang C."/>
        </authorList>
    </citation>
    <scope>NUCLEOTIDE SEQUENCE</scope>
    <source>
        <strain evidence="2">Dzin_1.0</strain>
        <tissue evidence="2">Leaf</tissue>
    </source>
</reference>
<protein>
    <submittedName>
        <fullName evidence="2">Uncharacterized protein</fullName>
    </submittedName>
</protein>
<proteinExistence type="predicted"/>
<dbReference type="AlphaFoldDB" id="A0A9D5CQT9"/>
<dbReference type="OrthoDB" id="1897482at2759"/>
<dbReference type="InterPro" id="IPR007493">
    <property type="entry name" value="DUF538"/>
</dbReference>
<organism evidence="2 3">
    <name type="scientific">Dioscorea zingiberensis</name>
    <dbReference type="NCBI Taxonomy" id="325984"/>
    <lineage>
        <taxon>Eukaryota</taxon>
        <taxon>Viridiplantae</taxon>
        <taxon>Streptophyta</taxon>
        <taxon>Embryophyta</taxon>
        <taxon>Tracheophyta</taxon>
        <taxon>Spermatophyta</taxon>
        <taxon>Magnoliopsida</taxon>
        <taxon>Liliopsida</taxon>
        <taxon>Dioscoreales</taxon>
        <taxon>Dioscoreaceae</taxon>
        <taxon>Dioscorea</taxon>
    </lineage>
</organism>
<evidence type="ECO:0000256" key="1">
    <source>
        <dbReference type="SAM" id="SignalP"/>
    </source>
</evidence>
<sequence>MSRTALLLLLLCICSSAVGFTVSLPPQDLSKTTVYEILESYGFPVGLLPEGVTGYDLDESSGKFSAYLKGPCVFSPRDTYQLQYEPTISGTVSLNHLSNLSGISVKVLLFWFDIIEVQRSGDDLEFSVGVTSANFPVDNFSECPQCGGVYCPSSGGRED</sequence>
<dbReference type="InterPro" id="IPR036758">
    <property type="entry name" value="At5g01610-like"/>
</dbReference>
<accession>A0A9D5CQT9</accession>
<dbReference type="PANTHER" id="PTHR31676:SF76">
    <property type="entry name" value="OS05G0362300 PROTEIN"/>
    <property type="match status" value="1"/>
</dbReference>
<gene>
    <name evidence="2" type="ORF">J5N97_013217</name>
</gene>
<reference evidence="2" key="2">
    <citation type="journal article" date="2022" name="Hortic Res">
        <title>The genome of Dioscorea zingiberensis sheds light on the biosynthesis, origin and evolution of the medicinally important diosgenin saponins.</title>
        <authorList>
            <person name="Li Y."/>
            <person name="Tan C."/>
            <person name="Li Z."/>
            <person name="Guo J."/>
            <person name="Li S."/>
            <person name="Chen X."/>
            <person name="Wang C."/>
            <person name="Dai X."/>
            <person name="Yang H."/>
            <person name="Song W."/>
            <person name="Hou L."/>
            <person name="Xu J."/>
            <person name="Tong Z."/>
            <person name="Xu A."/>
            <person name="Yuan X."/>
            <person name="Wang W."/>
            <person name="Yang Q."/>
            <person name="Chen L."/>
            <person name="Sun Z."/>
            <person name="Wang K."/>
            <person name="Pan B."/>
            <person name="Chen J."/>
            <person name="Bao Y."/>
            <person name="Liu F."/>
            <person name="Qi X."/>
            <person name="Gang D.R."/>
            <person name="Wen J."/>
            <person name="Li J."/>
        </authorList>
    </citation>
    <scope>NUCLEOTIDE SEQUENCE</scope>
    <source>
        <strain evidence="2">Dzin_1.0</strain>
    </source>
</reference>
<name>A0A9D5CQT9_9LILI</name>